<evidence type="ECO:0000256" key="1">
    <source>
        <dbReference type="SAM" id="MobiDB-lite"/>
    </source>
</evidence>
<feature type="compositionally biased region" description="Pro residues" evidence="1">
    <location>
        <begin position="61"/>
        <end position="71"/>
    </location>
</feature>
<keyword evidence="3" id="KW-1185">Reference proteome</keyword>
<protein>
    <recommendedName>
        <fullName evidence="4">Prevent-host-death protein</fullName>
    </recommendedName>
</protein>
<proteinExistence type="predicted"/>
<evidence type="ECO:0008006" key="4">
    <source>
        <dbReference type="Google" id="ProtNLM"/>
    </source>
</evidence>
<organism evidence="2 3">
    <name type="scientific">Enteractinococcus helveticum</name>
    <dbReference type="NCBI Taxonomy" id="1837282"/>
    <lineage>
        <taxon>Bacteria</taxon>
        <taxon>Bacillati</taxon>
        <taxon>Actinomycetota</taxon>
        <taxon>Actinomycetes</taxon>
        <taxon>Micrococcales</taxon>
        <taxon>Micrococcaceae</taxon>
    </lineage>
</organism>
<evidence type="ECO:0000313" key="2">
    <source>
        <dbReference type="EMBL" id="OAV61800.1"/>
    </source>
</evidence>
<comment type="caution">
    <text evidence="2">The sequence shown here is derived from an EMBL/GenBank/DDBJ whole genome shotgun (WGS) entry which is preliminary data.</text>
</comment>
<dbReference type="AlphaFoldDB" id="A0A1B7M0S1"/>
<evidence type="ECO:0000313" key="3">
    <source>
        <dbReference type="Proteomes" id="UP000078292"/>
    </source>
</evidence>
<feature type="region of interest" description="Disordered" evidence="1">
    <location>
        <begin position="58"/>
        <end position="78"/>
    </location>
</feature>
<reference evidence="2 3" key="1">
    <citation type="submission" date="2016-04" db="EMBL/GenBank/DDBJ databases">
        <title>First whole genome shotgun sequence of the bacterium Enteractinococcus sp. strain UASWS1574.</title>
        <authorList>
            <person name="Crovadore J."/>
            <person name="Chablais R."/>
            <person name="Lefort F."/>
        </authorList>
    </citation>
    <scope>NUCLEOTIDE SEQUENCE [LARGE SCALE GENOMIC DNA]</scope>
    <source>
        <strain evidence="2 3">UASWS1574</strain>
    </source>
</reference>
<dbReference type="RefSeq" id="WP_043057363.1">
    <property type="nucleotide sequence ID" value="NZ_LXEY01000015.1"/>
</dbReference>
<dbReference type="OrthoDB" id="4419580at2"/>
<dbReference type="Proteomes" id="UP000078292">
    <property type="component" value="Unassembled WGS sequence"/>
</dbReference>
<gene>
    <name evidence="2" type="ORF">A6F49_07855</name>
</gene>
<accession>A0A1B7M0S1</accession>
<dbReference type="STRING" id="1837282.A6F49_07855"/>
<sequence length="95" mass="10814">MYKVTAMELKHHTASVLRPVTATKDIIVTEYGEPRWRISTYHHDEAALARLERLGHYTPPAKVPTPWPESPSGPKYTDAEVAELLDETRNDKTVM</sequence>
<dbReference type="EMBL" id="LXEY01000015">
    <property type="protein sequence ID" value="OAV61800.1"/>
    <property type="molecule type" value="Genomic_DNA"/>
</dbReference>
<name>A0A1B7M0S1_9MICC</name>